<accession>A0ABP0IF22</accession>
<dbReference type="EMBL" id="CAXAMN010002891">
    <property type="protein sequence ID" value="CAK9001763.1"/>
    <property type="molecule type" value="Genomic_DNA"/>
</dbReference>
<dbReference type="EMBL" id="CAXAMN010002780">
    <property type="protein sequence ID" value="CAK9001203.1"/>
    <property type="molecule type" value="Genomic_DNA"/>
</dbReference>
<dbReference type="InterPro" id="IPR018123">
    <property type="entry name" value="WWE-dom_subgr"/>
</dbReference>
<sequence length="367" mass="41069">MALQYLKEIDGDLAERVSVVKDMDLRLVLIDATNGVDKFCHLQGLQDSSLSHPAFYCFSCWGDTGSRGKKVQTNLLGPFSEEHMRSKVEEIFEERTGCKMENLKAGDRALPGKYWLQQQIAKEAEEEGTFRWEYYVDDGVDGKRKGWHPYEDEASEEVEELYLQHVANEKESRTATRVISSGYFSYKVDLQRMTQQNTKTGKVRTIRRTASAKASKPLPKGSKVAKKTVKKLPSKRVKKTVLKKPAEKAMKSRVKAMKAKLTKKASPIASGKYAKSKVWSGKKAKTSTGLKKADLKKNKEGKLVSKKQSEAGRKAFAHVACWIAACKQARAELGITGFVAVKKGTPLYEKAKALHPTAKPHILEGRK</sequence>
<dbReference type="PROSITE" id="PS51977">
    <property type="entry name" value="WGR"/>
    <property type="match status" value="1"/>
</dbReference>
<dbReference type="PROSITE" id="PS50918">
    <property type="entry name" value="WWE"/>
    <property type="match status" value="1"/>
</dbReference>
<dbReference type="InterPro" id="IPR008893">
    <property type="entry name" value="WGR_domain"/>
</dbReference>
<evidence type="ECO:0000313" key="2">
    <source>
        <dbReference type="EMBL" id="CAK9001763.1"/>
    </source>
</evidence>
<comment type="caution">
    <text evidence="1">The sequence shown here is derived from an EMBL/GenBank/DDBJ whole genome shotgun (WGS) entry which is preliminary data.</text>
</comment>
<dbReference type="SMART" id="SM00678">
    <property type="entry name" value="WWE"/>
    <property type="match status" value="1"/>
</dbReference>
<protein>
    <submittedName>
        <fullName evidence="1">Uncharacterized protein</fullName>
    </submittedName>
</protein>
<dbReference type="Gene3D" id="3.30.720.50">
    <property type="match status" value="1"/>
</dbReference>
<evidence type="ECO:0000313" key="3">
    <source>
        <dbReference type="Proteomes" id="UP001642484"/>
    </source>
</evidence>
<dbReference type="InterPro" id="IPR043928">
    <property type="entry name" value="DNVP"/>
</dbReference>
<dbReference type="SUPFAM" id="SSF117839">
    <property type="entry name" value="WWE domain"/>
    <property type="match status" value="1"/>
</dbReference>
<dbReference type="Pfam" id="PF19060">
    <property type="entry name" value="DVNP"/>
    <property type="match status" value="1"/>
</dbReference>
<organism evidence="1 3">
    <name type="scientific">Durusdinium trenchii</name>
    <dbReference type="NCBI Taxonomy" id="1381693"/>
    <lineage>
        <taxon>Eukaryota</taxon>
        <taxon>Sar</taxon>
        <taxon>Alveolata</taxon>
        <taxon>Dinophyceae</taxon>
        <taxon>Suessiales</taxon>
        <taxon>Symbiodiniaceae</taxon>
        <taxon>Durusdinium</taxon>
    </lineage>
</organism>
<dbReference type="Pfam" id="PF02825">
    <property type="entry name" value="WWE"/>
    <property type="match status" value="1"/>
</dbReference>
<dbReference type="InterPro" id="IPR036930">
    <property type="entry name" value="WGR_dom_sf"/>
</dbReference>
<reference evidence="1 3" key="1">
    <citation type="submission" date="2024-02" db="EMBL/GenBank/DDBJ databases">
        <authorList>
            <person name="Chen Y."/>
            <person name="Shah S."/>
            <person name="Dougan E. K."/>
            <person name="Thang M."/>
            <person name="Chan C."/>
        </authorList>
    </citation>
    <scope>NUCLEOTIDE SEQUENCE [LARGE SCALE GENOMIC DNA]</scope>
</reference>
<name>A0ABP0IF22_9DINO</name>
<keyword evidence="3" id="KW-1185">Reference proteome</keyword>
<dbReference type="Proteomes" id="UP001642484">
    <property type="component" value="Unassembled WGS sequence"/>
</dbReference>
<evidence type="ECO:0000313" key="1">
    <source>
        <dbReference type="EMBL" id="CAK9001203.1"/>
    </source>
</evidence>
<gene>
    <name evidence="1" type="ORF">CCMP2556_LOCUS6350</name>
    <name evidence="2" type="ORF">CCMP2556_LOCUS6583</name>
</gene>
<dbReference type="InterPro" id="IPR004170">
    <property type="entry name" value="WWE_dom"/>
</dbReference>
<dbReference type="InterPro" id="IPR037197">
    <property type="entry name" value="WWE_dom_sf"/>
</dbReference>
<dbReference type="SUPFAM" id="SSF142921">
    <property type="entry name" value="WGR domain-like"/>
    <property type="match status" value="1"/>
</dbReference>
<proteinExistence type="predicted"/>